<accession>A0A8J5TEY2</accession>
<evidence type="ECO:0000313" key="1">
    <source>
        <dbReference type="EMBL" id="KAG7171858.1"/>
    </source>
</evidence>
<sequence>MLPPADTRSDWCHYLAPREALTSSLTCHLSCLLLC</sequence>
<gene>
    <name evidence="1" type="ORF">Hamer_G000781</name>
</gene>
<organism evidence="1 2">
    <name type="scientific">Homarus americanus</name>
    <name type="common">American lobster</name>
    <dbReference type="NCBI Taxonomy" id="6706"/>
    <lineage>
        <taxon>Eukaryota</taxon>
        <taxon>Metazoa</taxon>
        <taxon>Ecdysozoa</taxon>
        <taxon>Arthropoda</taxon>
        <taxon>Crustacea</taxon>
        <taxon>Multicrustacea</taxon>
        <taxon>Malacostraca</taxon>
        <taxon>Eumalacostraca</taxon>
        <taxon>Eucarida</taxon>
        <taxon>Decapoda</taxon>
        <taxon>Pleocyemata</taxon>
        <taxon>Astacidea</taxon>
        <taxon>Nephropoidea</taxon>
        <taxon>Nephropidae</taxon>
        <taxon>Homarus</taxon>
    </lineage>
</organism>
<keyword evidence="2" id="KW-1185">Reference proteome</keyword>
<dbReference type="EMBL" id="JAHLQT010011632">
    <property type="protein sequence ID" value="KAG7171858.1"/>
    <property type="molecule type" value="Genomic_DNA"/>
</dbReference>
<proteinExistence type="predicted"/>
<comment type="caution">
    <text evidence="1">The sequence shown here is derived from an EMBL/GenBank/DDBJ whole genome shotgun (WGS) entry which is preliminary data.</text>
</comment>
<dbReference type="AlphaFoldDB" id="A0A8J5TEY2"/>
<name>A0A8J5TEY2_HOMAM</name>
<protein>
    <submittedName>
        <fullName evidence="1">Uncharacterized protein</fullName>
    </submittedName>
</protein>
<dbReference type="Proteomes" id="UP000747542">
    <property type="component" value="Unassembled WGS sequence"/>
</dbReference>
<reference evidence="1" key="1">
    <citation type="journal article" date="2021" name="Sci. Adv.">
        <title>The American lobster genome reveals insights on longevity, neural, and immune adaptations.</title>
        <authorList>
            <person name="Polinski J.M."/>
            <person name="Zimin A.V."/>
            <person name="Clark K.F."/>
            <person name="Kohn A.B."/>
            <person name="Sadowski N."/>
            <person name="Timp W."/>
            <person name="Ptitsyn A."/>
            <person name="Khanna P."/>
            <person name="Romanova D.Y."/>
            <person name="Williams P."/>
            <person name="Greenwood S.J."/>
            <person name="Moroz L.L."/>
            <person name="Walt D.R."/>
            <person name="Bodnar A.G."/>
        </authorList>
    </citation>
    <scope>NUCLEOTIDE SEQUENCE</scope>
    <source>
        <strain evidence="1">GMGI-L3</strain>
    </source>
</reference>
<evidence type="ECO:0000313" key="2">
    <source>
        <dbReference type="Proteomes" id="UP000747542"/>
    </source>
</evidence>